<organism evidence="1 2">
    <name type="scientific">Citrobacter koseri (strain ATCC BAA-895 / CDC 4225-83 / SGSC4696)</name>
    <dbReference type="NCBI Taxonomy" id="290338"/>
    <lineage>
        <taxon>Bacteria</taxon>
        <taxon>Pseudomonadati</taxon>
        <taxon>Pseudomonadota</taxon>
        <taxon>Gammaproteobacteria</taxon>
        <taxon>Enterobacterales</taxon>
        <taxon>Enterobacteriaceae</taxon>
        <taxon>Citrobacter</taxon>
    </lineage>
</organism>
<proteinExistence type="predicted"/>
<sequence>MVMLTVFGHVLYQCFNALSGVSHNYLWKYFCIASVSESRLTAILPLLIASFISATRAISTSGSAESCVCASPSTGSIAALRSIFVPS</sequence>
<dbReference type="AlphaFoldDB" id="A8AKH9"/>
<evidence type="ECO:0000313" key="2">
    <source>
        <dbReference type="Proteomes" id="UP000008148"/>
    </source>
</evidence>
<dbReference type="STRING" id="290338.CKO_02887"/>
<dbReference type="HOGENOM" id="CLU_2477768_0_0_6"/>
<dbReference type="Proteomes" id="UP000008148">
    <property type="component" value="Chromosome"/>
</dbReference>
<dbReference type="KEGG" id="cko:CKO_02887"/>
<gene>
    <name evidence="1" type="ordered locus">CKO_02887</name>
</gene>
<accession>A8AKH9</accession>
<protein>
    <submittedName>
        <fullName evidence="1">Uncharacterized protein</fullName>
    </submittedName>
</protein>
<reference evidence="1 2" key="1">
    <citation type="submission" date="2007-08" db="EMBL/GenBank/DDBJ databases">
        <authorList>
            <consortium name="The Citrobacter koseri Genome Sequencing Project"/>
            <person name="McClelland M."/>
            <person name="Sanderson E.K."/>
            <person name="Porwollik S."/>
            <person name="Spieth J."/>
            <person name="Clifton W.S."/>
            <person name="Latreille P."/>
            <person name="Courtney L."/>
            <person name="Wang C."/>
            <person name="Pepin K."/>
            <person name="Bhonagiri V."/>
            <person name="Nash W."/>
            <person name="Johnson M."/>
            <person name="Thiruvilangam P."/>
            <person name="Wilson R."/>
        </authorList>
    </citation>
    <scope>NUCLEOTIDE SEQUENCE [LARGE SCALE GENOMIC DNA]</scope>
    <source>
        <strain evidence="2">ATCC BAA-895 / CDC 4225-83 / SGSC4696</strain>
    </source>
</reference>
<name>A8AKH9_CITK8</name>
<dbReference type="EMBL" id="CP000822">
    <property type="protein sequence ID" value="ABV13993.1"/>
    <property type="molecule type" value="Genomic_DNA"/>
</dbReference>
<keyword evidence="2" id="KW-1185">Reference proteome</keyword>
<evidence type="ECO:0000313" key="1">
    <source>
        <dbReference type="EMBL" id="ABV13993.1"/>
    </source>
</evidence>